<dbReference type="Pfam" id="PF09346">
    <property type="entry name" value="SMI1_KNR4"/>
    <property type="match status" value="1"/>
</dbReference>
<name>A0A517XT93_9BACT</name>
<dbReference type="EMBL" id="CP036273">
    <property type="protein sequence ID" value="QDU20746.1"/>
    <property type="molecule type" value="Genomic_DNA"/>
</dbReference>
<dbReference type="OrthoDB" id="272396at2"/>
<feature type="domain" description="Knr4/Smi1-like" evidence="1">
    <location>
        <begin position="22"/>
        <end position="182"/>
    </location>
</feature>
<dbReference type="InterPro" id="IPR018958">
    <property type="entry name" value="Knr4/Smi1-like_dom"/>
</dbReference>
<gene>
    <name evidence="2" type="ORF">ETAA1_27060</name>
</gene>
<dbReference type="Proteomes" id="UP000319576">
    <property type="component" value="Chromosome"/>
</dbReference>
<protein>
    <recommendedName>
        <fullName evidence="1">Knr4/Smi1-like domain-containing protein</fullName>
    </recommendedName>
</protein>
<organism evidence="2 3">
    <name type="scientific">Urbifossiella limnaea</name>
    <dbReference type="NCBI Taxonomy" id="2528023"/>
    <lineage>
        <taxon>Bacteria</taxon>
        <taxon>Pseudomonadati</taxon>
        <taxon>Planctomycetota</taxon>
        <taxon>Planctomycetia</taxon>
        <taxon>Gemmatales</taxon>
        <taxon>Gemmataceae</taxon>
        <taxon>Urbifossiella</taxon>
    </lineage>
</organism>
<keyword evidence="3" id="KW-1185">Reference proteome</keyword>
<proteinExistence type="predicted"/>
<sequence>MKATLTTRLRELGFALPAEAVTPTLGLVRGYEEQFGLTLPKDYRTFLSKHAGVRGLASCPLLEPTPFGNAECIDYFFGFEPDGLADATELIEGAPDVVALGYTPLGRMFWLFCAEPYRGHVFVHDHYGRSAWPDDEFRKWPNLAPEIHHYLDLRRTGRLPPKPPGFENLYLAARSFTEFVERLEPYRSE</sequence>
<evidence type="ECO:0000313" key="3">
    <source>
        <dbReference type="Proteomes" id="UP000319576"/>
    </source>
</evidence>
<dbReference type="KEGG" id="uli:ETAA1_27060"/>
<dbReference type="RefSeq" id="WP_145238821.1">
    <property type="nucleotide sequence ID" value="NZ_CP036273.1"/>
</dbReference>
<accession>A0A517XT93</accession>
<dbReference type="AlphaFoldDB" id="A0A517XT93"/>
<reference evidence="2 3" key="1">
    <citation type="submission" date="2019-02" db="EMBL/GenBank/DDBJ databases">
        <title>Deep-cultivation of Planctomycetes and their phenomic and genomic characterization uncovers novel biology.</title>
        <authorList>
            <person name="Wiegand S."/>
            <person name="Jogler M."/>
            <person name="Boedeker C."/>
            <person name="Pinto D."/>
            <person name="Vollmers J."/>
            <person name="Rivas-Marin E."/>
            <person name="Kohn T."/>
            <person name="Peeters S.H."/>
            <person name="Heuer A."/>
            <person name="Rast P."/>
            <person name="Oberbeckmann S."/>
            <person name="Bunk B."/>
            <person name="Jeske O."/>
            <person name="Meyerdierks A."/>
            <person name="Storesund J.E."/>
            <person name="Kallscheuer N."/>
            <person name="Luecker S."/>
            <person name="Lage O.M."/>
            <person name="Pohl T."/>
            <person name="Merkel B.J."/>
            <person name="Hornburger P."/>
            <person name="Mueller R.-W."/>
            <person name="Bruemmer F."/>
            <person name="Labrenz M."/>
            <person name="Spormann A.M."/>
            <person name="Op den Camp H."/>
            <person name="Overmann J."/>
            <person name="Amann R."/>
            <person name="Jetten M.S.M."/>
            <person name="Mascher T."/>
            <person name="Medema M.H."/>
            <person name="Devos D.P."/>
            <person name="Kaster A.-K."/>
            <person name="Ovreas L."/>
            <person name="Rohde M."/>
            <person name="Galperin M.Y."/>
            <person name="Jogler C."/>
        </authorList>
    </citation>
    <scope>NUCLEOTIDE SEQUENCE [LARGE SCALE GENOMIC DNA]</scope>
    <source>
        <strain evidence="2 3">ETA_A1</strain>
    </source>
</reference>
<evidence type="ECO:0000313" key="2">
    <source>
        <dbReference type="EMBL" id="QDU20746.1"/>
    </source>
</evidence>
<dbReference type="InterPro" id="IPR037883">
    <property type="entry name" value="Knr4/Smi1-like_sf"/>
</dbReference>
<dbReference type="Gene3D" id="3.40.1580.10">
    <property type="entry name" value="SMI1/KNR4-like"/>
    <property type="match status" value="1"/>
</dbReference>
<dbReference type="SMART" id="SM00860">
    <property type="entry name" value="SMI1_KNR4"/>
    <property type="match status" value="1"/>
</dbReference>
<dbReference type="SUPFAM" id="SSF160631">
    <property type="entry name" value="SMI1/KNR4-like"/>
    <property type="match status" value="1"/>
</dbReference>
<evidence type="ECO:0000259" key="1">
    <source>
        <dbReference type="SMART" id="SM00860"/>
    </source>
</evidence>